<dbReference type="PANTHER" id="PTHR43820">
    <property type="entry name" value="HIGH-AFFINITY BRANCHED-CHAIN AMINO ACID TRANSPORT ATP-BINDING PROTEIN LIVF"/>
    <property type="match status" value="1"/>
</dbReference>
<gene>
    <name evidence="8" type="ORF">D2E24_0609</name>
</gene>
<dbReference type="Pfam" id="PF12399">
    <property type="entry name" value="BCA_ABC_TP_C"/>
    <property type="match status" value="1"/>
</dbReference>
<keyword evidence="9" id="KW-1185">Reference proteome</keyword>
<keyword evidence="4" id="KW-0067">ATP-binding</keyword>
<evidence type="ECO:0000259" key="7">
    <source>
        <dbReference type="PROSITE" id="PS50893"/>
    </source>
</evidence>
<dbReference type="Proteomes" id="UP000287470">
    <property type="component" value="Unassembled WGS sequence"/>
</dbReference>
<evidence type="ECO:0000256" key="6">
    <source>
        <dbReference type="SAM" id="MobiDB-lite"/>
    </source>
</evidence>
<dbReference type="GO" id="GO:0005524">
    <property type="term" value="F:ATP binding"/>
    <property type="evidence" value="ECO:0007669"/>
    <property type="project" value="UniProtKB-KW"/>
</dbReference>
<dbReference type="PROSITE" id="PS50893">
    <property type="entry name" value="ABC_TRANSPORTER_2"/>
    <property type="match status" value="2"/>
</dbReference>
<dbReference type="EMBL" id="QXGK01000004">
    <property type="protein sequence ID" value="RSX57761.1"/>
    <property type="molecule type" value="Genomic_DNA"/>
</dbReference>
<evidence type="ECO:0000313" key="8">
    <source>
        <dbReference type="EMBL" id="RSX57761.1"/>
    </source>
</evidence>
<dbReference type="PANTHER" id="PTHR43820:SF4">
    <property type="entry name" value="HIGH-AFFINITY BRANCHED-CHAIN AMINO ACID TRANSPORT ATP-BINDING PROTEIN LIVF"/>
    <property type="match status" value="1"/>
</dbReference>
<sequence length="651" mass="69605">MSERHHEPDTATDETATAAVPAGASGATAGEPAWPLVDAVTGIDLDNERLTDARDFAAYAERHRRAVLDAPAILRVRDLDKSFAGLHAVDHVSFDLHQGEVISIIGPNGSGKSTLINLISGFLAPDSGLVDIDDEPVAGRGAVDVAERGLSRTFQNGRVFGALSVDDNVALGYHRRLRALRPAKGLQRYPVVRWASLLGETALALVPGPAARRESAEVDIRVEREIMRFRERLGDRRGNATYTLSYANRRRTEIARAHISEPRILLLDEPTAGMNQSETAEVTRQLQYLKAQGHTILLVEHKMDLVTAVSDRVLAMDGGRVIAEGAPDDVRHAPQVVEAYLGKRLGREGVSPRAAGQSGVLAMQNAIGEAGADAAGAPDEAAAGSAARPAVGVARVSSPAPAAQAPATAGETPLLALEDVNVFYGQVHALQNVSIAVPQGAIVCLLGGNASGKSTTMKTILGLNRPASGVLRYEGDDITATPTRRRVARGIAAVPEARRIFPDMTVRENLLAGAYTRTDRAGVRDDVERMYERFPRLGARRGQLAGTMSGGEQQMLAFARALMSHPKLICMDEPTMGLSPRLVEDVLDQIVRLRDELGVSVLMVEQQAELALSVADYGYVLQNGRIRLHGEAADLLGNDQVREAYLGGAAR</sequence>
<feature type="compositionally biased region" description="Low complexity" evidence="6">
    <location>
        <begin position="13"/>
        <end position="30"/>
    </location>
</feature>
<feature type="region of interest" description="Disordered" evidence="6">
    <location>
        <begin position="1"/>
        <end position="31"/>
    </location>
</feature>
<evidence type="ECO:0000256" key="4">
    <source>
        <dbReference type="ARBA" id="ARBA00022840"/>
    </source>
</evidence>
<organism evidence="8 9">
    <name type="scientific">Bifidobacterium samirii</name>
    <dbReference type="NCBI Taxonomy" id="2306974"/>
    <lineage>
        <taxon>Bacteria</taxon>
        <taxon>Bacillati</taxon>
        <taxon>Actinomycetota</taxon>
        <taxon>Actinomycetes</taxon>
        <taxon>Bifidobacteriales</taxon>
        <taxon>Bifidobacteriaceae</taxon>
        <taxon>Bifidobacterium</taxon>
    </lineage>
</organism>
<feature type="domain" description="ABC transporter" evidence="7">
    <location>
        <begin position="415"/>
        <end position="648"/>
    </location>
</feature>
<dbReference type="AlphaFoldDB" id="A0A430FVL8"/>
<protein>
    <submittedName>
        <fullName evidence="8">ABC transporter</fullName>
    </submittedName>
</protein>
<dbReference type="PROSITE" id="PS00211">
    <property type="entry name" value="ABC_TRANSPORTER_1"/>
    <property type="match status" value="1"/>
</dbReference>
<comment type="similarity">
    <text evidence="1">Belongs to the ABC transporter superfamily.</text>
</comment>
<dbReference type="RefSeq" id="WP_125967883.1">
    <property type="nucleotide sequence ID" value="NZ_QXGK01000004.1"/>
</dbReference>
<evidence type="ECO:0000256" key="1">
    <source>
        <dbReference type="ARBA" id="ARBA00005417"/>
    </source>
</evidence>
<dbReference type="GO" id="GO:0015807">
    <property type="term" value="P:L-amino acid transport"/>
    <property type="evidence" value="ECO:0007669"/>
    <property type="project" value="TreeGrafter"/>
</dbReference>
<keyword evidence="2" id="KW-0813">Transport</keyword>
<keyword evidence="3" id="KW-0547">Nucleotide-binding</keyword>
<dbReference type="Pfam" id="PF00005">
    <property type="entry name" value="ABC_tran"/>
    <property type="match status" value="2"/>
</dbReference>
<dbReference type="SUPFAM" id="SSF52540">
    <property type="entry name" value="P-loop containing nucleoside triphosphate hydrolases"/>
    <property type="match status" value="2"/>
</dbReference>
<dbReference type="Gene3D" id="3.40.50.300">
    <property type="entry name" value="P-loop containing nucleotide triphosphate hydrolases"/>
    <property type="match status" value="2"/>
</dbReference>
<comment type="caution">
    <text evidence="8">The sequence shown here is derived from an EMBL/GenBank/DDBJ whole genome shotgun (WGS) entry which is preliminary data.</text>
</comment>
<dbReference type="GO" id="GO:0015658">
    <property type="term" value="F:branched-chain amino acid transmembrane transporter activity"/>
    <property type="evidence" value="ECO:0007669"/>
    <property type="project" value="TreeGrafter"/>
</dbReference>
<dbReference type="InterPro" id="IPR003593">
    <property type="entry name" value="AAA+_ATPase"/>
</dbReference>
<dbReference type="CDD" id="cd03224">
    <property type="entry name" value="ABC_TM1139_LivF_branched"/>
    <property type="match status" value="1"/>
</dbReference>
<dbReference type="CDD" id="cd03219">
    <property type="entry name" value="ABC_Mj1267_LivG_branched"/>
    <property type="match status" value="1"/>
</dbReference>
<evidence type="ECO:0000256" key="5">
    <source>
        <dbReference type="ARBA" id="ARBA00022970"/>
    </source>
</evidence>
<dbReference type="InterPro" id="IPR017871">
    <property type="entry name" value="ABC_transporter-like_CS"/>
</dbReference>
<evidence type="ECO:0000256" key="3">
    <source>
        <dbReference type="ARBA" id="ARBA00022741"/>
    </source>
</evidence>
<dbReference type="GO" id="GO:0016887">
    <property type="term" value="F:ATP hydrolysis activity"/>
    <property type="evidence" value="ECO:0007669"/>
    <property type="project" value="InterPro"/>
</dbReference>
<proteinExistence type="inferred from homology"/>
<feature type="domain" description="ABC transporter" evidence="7">
    <location>
        <begin position="74"/>
        <end position="343"/>
    </location>
</feature>
<name>A0A430FVL8_9BIFI</name>
<evidence type="ECO:0000313" key="9">
    <source>
        <dbReference type="Proteomes" id="UP000287470"/>
    </source>
</evidence>
<dbReference type="SMART" id="SM00382">
    <property type="entry name" value="AAA"/>
    <property type="match status" value="2"/>
</dbReference>
<dbReference type="InterPro" id="IPR027417">
    <property type="entry name" value="P-loop_NTPase"/>
</dbReference>
<evidence type="ECO:0000256" key="2">
    <source>
        <dbReference type="ARBA" id="ARBA00022448"/>
    </source>
</evidence>
<dbReference type="InterPro" id="IPR052156">
    <property type="entry name" value="BCAA_Transport_ATP-bd_LivF"/>
</dbReference>
<keyword evidence="5" id="KW-0029">Amino-acid transport</keyword>
<reference evidence="8 9" key="1">
    <citation type="submission" date="2018-09" db="EMBL/GenBank/DDBJ databases">
        <title>Characterization of the phylogenetic diversity of five novel species belonging to the genus Bifidobacterium.</title>
        <authorList>
            <person name="Lugli G.A."/>
            <person name="Duranti S."/>
            <person name="Milani C."/>
        </authorList>
    </citation>
    <scope>NUCLEOTIDE SEQUENCE [LARGE SCALE GENOMIC DNA]</scope>
    <source>
        <strain evidence="8 9">2033B</strain>
    </source>
</reference>
<dbReference type="InterPro" id="IPR032823">
    <property type="entry name" value="BCA_ABC_TP_C"/>
</dbReference>
<dbReference type="InterPro" id="IPR003439">
    <property type="entry name" value="ABC_transporter-like_ATP-bd"/>
</dbReference>
<accession>A0A430FVL8</accession>
<dbReference type="OrthoDB" id="9805514at2"/>